<accession>A0A8J2WWR1</accession>
<gene>
    <name evidence="1" type="ORF">PECAL_1P08610</name>
</gene>
<comment type="caution">
    <text evidence="1">The sequence shown here is derived from an EMBL/GenBank/DDBJ whole genome shotgun (WGS) entry which is preliminary data.</text>
</comment>
<keyword evidence="2" id="KW-1185">Reference proteome</keyword>
<proteinExistence type="predicted"/>
<evidence type="ECO:0000313" key="2">
    <source>
        <dbReference type="Proteomes" id="UP000789595"/>
    </source>
</evidence>
<dbReference type="AlphaFoldDB" id="A0A8J2WWR1"/>
<protein>
    <submittedName>
        <fullName evidence="1">Uncharacterized protein</fullName>
    </submittedName>
</protein>
<organism evidence="1 2">
    <name type="scientific">Pelagomonas calceolata</name>
    <dbReference type="NCBI Taxonomy" id="35677"/>
    <lineage>
        <taxon>Eukaryota</taxon>
        <taxon>Sar</taxon>
        <taxon>Stramenopiles</taxon>
        <taxon>Ochrophyta</taxon>
        <taxon>Pelagophyceae</taxon>
        <taxon>Pelagomonadales</taxon>
        <taxon>Pelagomonadaceae</taxon>
        <taxon>Pelagomonas</taxon>
    </lineage>
</organism>
<sequence>MAEHNDHGFMATKENAAPLKQATIDRALAMNEKSGKKALLGYAKSRFSIHCECYAYRGNYQGDGVGPGMPLHCLNREQLAVRLKEWKTTTGDDS</sequence>
<dbReference type="Proteomes" id="UP000789595">
    <property type="component" value="Unassembled WGS sequence"/>
</dbReference>
<evidence type="ECO:0000313" key="1">
    <source>
        <dbReference type="EMBL" id="CAH0364496.1"/>
    </source>
</evidence>
<reference evidence="1" key="1">
    <citation type="submission" date="2021-11" db="EMBL/GenBank/DDBJ databases">
        <authorList>
            <consortium name="Genoscope - CEA"/>
            <person name="William W."/>
        </authorList>
    </citation>
    <scope>NUCLEOTIDE SEQUENCE</scope>
</reference>
<dbReference type="EMBL" id="CAKKNE010000001">
    <property type="protein sequence ID" value="CAH0364496.1"/>
    <property type="molecule type" value="Genomic_DNA"/>
</dbReference>
<name>A0A8J2WWR1_9STRA</name>